<feature type="transmembrane region" description="Helical" evidence="9">
    <location>
        <begin position="128"/>
        <end position="154"/>
    </location>
</feature>
<reference evidence="11" key="1">
    <citation type="submission" date="2016-10" db="EMBL/GenBank/DDBJ databases">
        <authorList>
            <person name="Varghese N."/>
            <person name="Submissions S."/>
        </authorList>
    </citation>
    <scope>NUCLEOTIDE SEQUENCE [LARGE SCALE GENOMIC DNA]</scope>
    <source>
        <strain evidence="11">NRRL B-59562</strain>
    </source>
</reference>
<dbReference type="RefSeq" id="WP_090231389.1">
    <property type="nucleotide sequence ID" value="NZ_FNNU01000007.1"/>
</dbReference>
<feature type="transmembrane region" description="Helical" evidence="9">
    <location>
        <begin position="6"/>
        <end position="26"/>
    </location>
</feature>
<feature type="transmembrane region" description="Helical" evidence="9">
    <location>
        <begin position="71"/>
        <end position="92"/>
    </location>
</feature>
<evidence type="ECO:0000313" key="10">
    <source>
        <dbReference type="EMBL" id="SDX87580.1"/>
    </source>
</evidence>
<dbReference type="GO" id="GO:0022900">
    <property type="term" value="P:electron transport chain"/>
    <property type="evidence" value="ECO:0007669"/>
    <property type="project" value="UniProtKB-UniRule"/>
</dbReference>
<comment type="function">
    <text evidence="9">Part of a membrane-bound complex that couples electron transfer with translocation of ions across the membrane.</text>
</comment>
<keyword evidence="4 9" id="KW-0812">Transmembrane</keyword>
<dbReference type="EMBL" id="FNNU01000007">
    <property type="protein sequence ID" value="SDX87580.1"/>
    <property type="molecule type" value="Genomic_DNA"/>
</dbReference>
<dbReference type="GO" id="GO:0005886">
    <property type="term" value="C:plasma membrane"/>
    <property type="evidence" value="ECO:0007669"/>
    <property type="project" value="UniProtKB-SubCell"/>
</dbReference>
<dbReference type="HAMAP" id="MF_00459">
    <property type="entry name" value="RsxA_RnfA"/>
    <property type="match status" value="1"/>
</dbReference>
<keyword evidence="3 9" id="KW-0997">Cell inner membrane</keyword>
<dbReference type="InterPro" id="IPR003667">
    <property type="entry name" value="NqrDE/RnfAE"/>
</dbReference>
<keyword evidence="2 9" id="KW-0813">Transport</keyword>
<dbReference type="NCBIfam" id="TIGR01943">
    <property type="entry name" value="rnfA"/>
    <property type="match status" value="1"/>
</dbReference>
<feature type="transmembrane region" description="Helical" evidence="9">
    <location>
        <begin position="99"/>
        <end position="122"/>
    </location>
</feature>
<organism evidence="10 11">
    <name type="scientific">Pseudomonas kuykendallii</name>
    <dbReference type="NCBI Taxonomy" id="1007099"/>
    <lineage>
        <taxon>Bacteria</taxon>
        <taxon>Pseudomonadati</taxon>
        <taxon>Pseudomonadota</taxon>
        <taxon>Gammaproteobacteria</taxon>
        <taxon>Pseudomonadales</taxon>
        <taxon>Pseudomonadaceae</taxon>
        <taxon>Pseudomonas</taxon>
    </lineage>
</organism>
<dbReference type="Proteomes" id="UP000243778">
    <property type="component" value="Unassembled WGS sequence"/>
</dbReference>
<dbReference type="PIRSF" id="PIRSF006102">
    <property type="entry name" value="NQR_DE"/>
    <property type="match status" value="1"/>
</dbReference>
<evidence type="ECO:0000256" key="5">
    <source>
        <dbReference type="ARBA" id="ARBA00022967"/>
    </source>
</evidence>
<proteinExistence type="inferred from homology"/>
<evidence type="ECO:0000256" key="3">
    <source>
        <dbReference type="ARBA" id="ARBA00022519"/>
    </source>
</evidence>
<dbReference type="InterPro" id="IPR011293">
    <property type="entry name" value="Ion_transpt_RnfA/RsxA"/>
</dbReference>
<dbReference type="STRING" id="1007099.SAMN05216287_3980"/>
<name>A0A1H3F9G8_9PSED</name>
<keyword evidence="11" id="KW-1185">Reference proteome</keyword>
<dbReference type="PANTHER" id="PTHR30335">
    <property type="entry name" value="INTEGRAL MEMBRANE PROTEIN OF SOXR-REDUCING COMPLEX"/>
    <property type="match status" value="1"/>
</dbReference>
<keyword evidence="7 9" id="KW-1133">Transmembrane helix</keyword>
<evidence type="ECO:0000256" key="4">
    <source>
        <dbReference type="ARBA" id="ARBA00022692"/>
    </source>
</evidence>
<feature type="transmembrane region" description="Helical" evidence="9">
    <location>
        <begin position="166"/>
        <end position="190"/>
    </location>
</feature>
<dbReference type="PANTHER" id="PTHR30335:SF0">
    <property type="entry name" value="ION-TRANSLOCATING OXIDOREDUCTASE COMPLEX SUBUNIT A"/>
    <property type="match status" value="1"/>
</dbReference>
<evidence type="ECO:0000256" key="6">
    <source>
        <dbReference type="ARBA" id="ARBA00022982"/>
    </source>
</evidence>
<evidence type="ECO:0000256" key="9">
    <source>
        <dbReference type="HAMAP-Rule" id="MF_00459"/>
    </source>
</evidence>
<evidence type="ECO:0000256" key="8">
    <source>
        <dbReference type="ARBA" id="ARBA00023136"/>
    </source>
</evidence>
<gene>
    <name evidence="9" type="primary">rnfA</name>
    <name evidence="10" type="ORF">SAMN05216287_3980</name>
</gene>
<dbReference type="Pfam" id="PF02508">
    <property type="entry name" value="Rnf-Nqr"/>
    <property type="match status" value="1"/>
</dbReference>
<keyword evidence="6 9" id="KW-0249">Electron transport</keyword>
<dbReference type="AlphaFoldDB" id="A0A1H3F9G8"/>
<keyword evidence="9" id="KW-1003">Cell membrane</keyword>
<protein>
    <recommendedName>
        <fullName evidence="9">Ion-translocating oxidoreductase complex subunit A</fullName>
        <ecNumber evidence="9">7.-.-.-</ecNumber>
    </recommendedName>
    <alternativeName>
        <fullName evidence="9">Rnf electron transport complex subunit A</fullName>
    </alternativeName>
</protein>
<evidence type="ECO:0000313" key="11">
    <source>
        <dbReference type="Proteomes" id="UP000243778"/>
    </source>
</evidence>
<keyword evidence="8 9" id="KW-0472">Membrane</keyword>
<keyword evidence="5 9" id="KW-1278">Translocase</keyword>
<feature type="transmembrane region" description="Helical" evidence="9">
    <location>
        <begin position="38"/>
        <end position="59"/>
    </location>
</feature>
<dbReference type="InterPro" id="IPR050133">
    <property type="entry name" value="NqrDE/RnfAE_oxidrdctase"/>
</dbReference>
<dbReference type="GO" id="GO:0012505">
    <property type="term" value="C:endomembrane system"/>
    <property type="evidence" value="ECO:0007669"/>
    <property type="project" value="UniProtKB-SubCell"/>
</dbReference>
<comment type="subcellular location">
    <subcellularLocation>
        <location evidence="9">Cell inner membrane</location>
        <topology evidence="9">Multi-pass membrane protein</topology>
    </subcellularLocation>
    <subcellularLocation>
        <location evidence="1">Endomembrane system</location>
        <topology evidence="1">Multi-pass membrane protein</topology>
    </subcellularLocation>
</comment>
<dbReference type="OrthoDB" id="9803631at2"/>
<comment type="subunit">
    <text evidence="9">The complex is composed of six subunits: RnfA, RnfB, RnfC, RnfD, RnfE and RnfG.</text>
</comment>
<comment type="similarity">
    <text evidence="9">Belongs to the NqrDE/RnfAE family.</text>
</comment>
<sequence length="193" mass="20213">MSDYLLLLLSTALVNNVILVKFLGLCPFMGVSSKIDSALGMGMATTFVLTLAAACCWLVENLMLAPLGLQFLRILAFILIIATLVQFTEMLVRKVSPGLYQVLGIYLPLITTNCAVLGIPLVSASSKAGFAVALLDGFGSSLGFTLVMVLFAGLRERLALADTPALFRGSPIAFVCAGLLAVAFMGFAGLGGL</sequence>
<evidence type="ECO:0000256" key="7">
    <source>
        <dbReference type="ARBA" id="ARBA00022989"/>
    </source>
</evidence>
<evidence type="ECO:0000256" key="2">
    <source>
        <dbReference type="ARBA" id="ARBA00022448"/>
    </source>
</evidence>
<evidence type="ECO:0000256" key="1">
    <source>
        <dbReference type="ARBA" id="ARBA00004127"/>
    </source>
</evidence>
<dbReference type="EC" id="7.-.-.-" evidence="9"/>
<accession>A0A1H3F9G8</accession>
<dbReference type="NCBIfam" id="NF003481">
    <property type="entry name" value="PRK05151.1"/>
    <property type="match status" value="1"/>
</dbReference>